<dbReference type="EMBL" id="AUZY01006378">
    <property type="protein sequence ID" value="EQD54592.1"/>
    <property type="molecule type" value="Genomic_DNA"/>
</dbReference>
<comment type="cofactor">
    <cofactor evidence="1">
        <name>pyridoxal 5'-phosphate</name>
        <dbReference type="ChEBI" id="CHEBI:597326"/>
    </cofactor>
</comment>
<feature type="domain" description="Aminotransferase class V" evidence="6">
    <location>
        <begin position="2"/>
        <end position="363"/>
    </location>
</feature>
<reference evidence="7" key="1">
    <citation type="submission" date="2013-08" db="EMBL/GenBank/DDBJ databases">
        <authorList>
            <person name="Mendez C."/>
            <person name="Richter M."/>
            <person name="Ferrer M."/>
            <person name="Sanchez J."/>
        </authorList>
    </citation>
    <scope>NUCLEOTIDE SEQUENCE</scope>
</reference>
<dbReference type="InterPro" id="IPR015424">
    <property type="entry name" value="PyrdxlP-dep_Trfase"/>
</dbReference>
<dbReference type="PANTHER" id="PTHR43586:SF8">
    <property type="entry name" value="CYSTEINE DESULFURASE 1, CHLOROPLASTIC"/>
    <property type="match status" value="1"/>
</dbReference>
<protein>
    <submittedName>
        <fullName evidence="7">Aminotransferase, class V/Cysteine desulfurase</fullName>
    </submittedName>
</protein>
<dbReference type="PANTHER" id="PTHR43586">
    <property type="entry name" value="CYSTEINE DESULFURASE"/>
    <property type="match status" value="1"/>
</dbReference>
<feature type="compositionally biased region" description="Low complexity" evidence="5">
    <location>
        <begin position="376"/>
        <end position="391"/>
    </location>
</feature>
<reference evidence="7" key="2">
    <citation type="journal article" date="2014" name="ISME J.">
        <title>Microbial stratification in low pH oxic and suboxic macroscopic growths along an acid mine drainage.</title>
        <authorList>
            <person name="Mendez-Garcia C."/>
            <person name="Mesa V."/>
            <person name="Sprenger R.R."/>
            <person name="Richter M."/>
            <person name="Diez M.S."/>
            <person name="Solano J."/>
            <person name="Bargiela R."/>
            <person name="Golyshina O.V."/>
            <person name="Manteca A."/>
            <person name="Ramos J.L."/>
            <person name="Gallego J.R."/>
            <person name="Llorente I."/>
            <person name="Martins Dos Santos V.A."/>
            <person name="Jensen O.N."/>
            <person name="Pelaez A.I."/>
            <person name="Sanchez J."/>
            <person name="Ferrer M."/>
        </authorList>
    </citation>
    <scope>NUCLEOTIDE SEQUENCE</scope>
</reference>
<dbReference type="InterPro" id="IPR015422">
    <property type="entry name" value="PyrdxlP-dep_Trfase_small"/>
</dbReference>
<dbReference type="PROSITE" id="PS00595">
    <property type="entry name" value="AA_TRANSFER_CLASS_5"/>
    <property type="match status" value="1"/>
</dbReference>
<evidence type="ECO:0000259" key="6">
    <source>
        <dbReference type="Pfam" id="PF00266"/>
    </source>
</evidence>
<evidence type="ECO:0000256" key="3">
    <source>
        <dbReference type="ARBA" id="ARBA00022898"/>
    </source>
</evidence>
<feature type="compositionally biased region" description="Gly residues" evidence="5">
    <location>
        <begin position="417"/>
        <end position="426"/>
    </location>
</feature>
<sequence>MSLVPQSVLDAADAYYRDYPGCGGRSLHRFAEEVGRRYEASRAAFAHRLGVGDPSGIVFLRNSTEAINLVGQGLPWERGDRVLISDREHNSNLIVWQRLARERGIRVEVLPLDDGGAFDGDLLEERLARGVRLVSLFHTSNLDGRTLPVREIVERAHDRGARVLVDGCQAAPHAPGAVDRLGIDYYAVSGHKMLGPTGTGVLASSPDRLGELRPVLVGGETVEWSTLTDHALRPPPYRFEAGLQNYAGIIGAGAALDYLGALDPDEMRAHELALNERVTRAFAEEPRIRILGPPAAADRPSLVAFTLDGVDPHSAALFLDEASGVMVRSGRHCVHSWYAERGLEGNVRASFYVYNTVADVDALIAGVRELLARVPASGTSAGTRSGSPRAATVRRRAAGSTATAARSDRPRRRAGPGRAGSGAGSR</sequence>
<comment type="similarity">
    <text evidence="2">Belongs to the class-V pyridoxal-phosphate-dependent aminotransferase family. Csd subfamily.</text>
</comment>
<evidence type="ECO:0000256" key="5">
    <source>
        <dbReference type="SAM" id="MobiDB-lite"/>
    </source>
</evidence>
<proteinExistence type="inferred from homology"/>
<dbReference type="AlphaFoldDB" id="T1AC30"/>
<evidence type="ECO:0000256" key="4">
    <source>
        <dbReference type="ARBA" id="ARBA00050776"/>
    </source>
</evidence>
<keyword evidence="7" id="KW-0808">Transferase</keyword>
<name>T1AC30_9ZZZZ</name>
<keyword evidence="3" id="KW-0663">Pyridoxal phosphate</keyword>
<organism evidence="7">
    <name type="scientific">mine drainage metagenome</name>
    <dbReference type="NCBI Taxonomy" id="410659"/>
    <lineage>
        <taxon>unclassified sequences</taxon>
        <taxon>metagenomes</taxon>
        <taxon>ecological metagenomes</taxon>
    </lineage>
</organism>
<dbReference type="SUPFAM" id="SSF53383">
    <property type="entry name" value="PLP-dependent transferases"/>
    <property type="match status" value="1"/>
</dbReference>
<evidence type="ECO:0000256" key="1">
    <source>
        <dbReference type="ARBA" id="ARBA00001933"/>
    </source>
</evidence>
<dbReference type="InterPro" id="IPR015421">
    <property type="entry name" value="PyrdxlP-dep_Trfase_major"/>
</dbReference>
<dbReference type="InterPro" id="IPR020578">
    <property type="entry name" value="Aminotrans_V_PyrdxlP_BS"/>
</dbReference>
<accession>T1AC30</accession>
<keyword evidence="7" id="KW-0032">Aminotransferase</keyword>
<dbReference type="Gene3D" id="3.40.640.10">
    <property type="entry name" value="Type I PLP-dependent aspartate aminotransferase-like (Major domain)"/>
    <property type="match status" value="1"/>
</dbReference>
<dbReference type="Gene3D" id="3.90.1150.10">
    <property type="entry name" value="Aspartate Aminotransferase, domain 1"/>
    <property type="match status" value="1"/>
</dbReference>
<comment type="catalytic activity">
    <reaction evidence="4">
        <text>(sulfur carrier)-H + L-cysteine = (sulfur carrier)-SH + L-alanine</text>
        <dbReference type="Rhea" id="RHEA:43892"/>
        <dbReference type="Rhea" id="RHEA-COMP:14737"/>
        <dbReference type="Rhea" id="RHEA-COMP:14739"/>
        <dbReference type="ChEBI" id="CHEBI:29917"/>
        <dbReference type="ChEBI" id="CHEBI:35235"/>
        <dbReference type="ChEBI" id="CHEBI:57972"/>
        <dbReference type="ChEBI" id="CHEBI:64428"/>
        <dbReference type="EC" id="2.8.1.7"/>
    </reaction>
</comment>
<gene>
    <name evidence="7" type="ORF">B1B_09624</name>
</gene>
<comment type="caution">
    <text evidence="7">The sequence shown here is derived from an EMBL/GenBank/DDBJ whole genome shotgun (WGS) entry which is preliminary data.</text>
</comment>
<evidence type="ECO:0000313" key="7">
    <source>
        <dbReference type="EMBL" id="EQD54592.1"/>
    </source>
</evidence>
<feature type="region of interest" description="Disordered" evidence="5">
    <location>
        <begin position="376"/>
        <end position="426"/>
    </location>
</feature>
<dbReference type="Pfam" id="PF00266">
    <property type="entry name" value="Aminotran_5"/>
    <property type="match status" value="1"/>
</dbReference>
<dbReference type="GO" id="GO:0008483">
    <property type="term" value="F:transaminase activity"/>
    <property type="evidence" value="ECO:0007669"/>
    <property type="project" value="UniProtKB-KW"/>
</dbReference>
<dbReference type="GO" id="GO:0031071">
    <property type="term" value="F:cysteine desulfurase activity"/>
    <property type="evidence" value="ECO:0007669"/>
    <property type="project" value="UniProtKB-EC"/>
</dbReference>
<dbReference type="InterPro" id="IPR000192">
    <property type="entry name" value="Aminotrans_V_dom"/>
</dbReference>
<evidence type="ECO:0000256" key="2">
    <source>
        <dbReference type="ARBA" id="ARBA00010447"/>
    </source>
</evidence>